<accession>A0A380MPJ8</accession>
<dbReference type="OrthoDB" id="9800226at2"/>
<dbReference type="Proteomes" id="UP000254601">
    <property type="component" value="Unassembled WGS sequence"/>
</dbReference>
<keyword evidence="10" id="KW-1185">Reference proteome</keyword>
<evidence type="ECO:0000313" key="10">
    <source>
        <dbReference type="Proteomes" id="UP000254601"/>
    </source>
</evidence>
<feature type="transmembrane region" description="Helical" evidence="8">
    <location>
        <begin position="33"/>
        <end position="53"/>
    </location>
</feature>
<keyword evidence="4" id="KW-1003">Cell membrane</keyword>
<organism evidence="9 10">
    <name type="scientific">Suttonella ornithocola</name>
    <dbReference type="NCBI Taxonomy" id="279832"/>
    <lineage>
        <taxon>Bacteria</taxon>
        <taxon>Pseudomonadati</taxon>
        <taxon>Pseudomonadota</taxon>
        <taxon>Gammaproteobacteria</taxon>
        <taxon>Cardiobacteriales</taxon>
        <taxon>Cardiobacteriaceae</taxon>
        <taxon>Suttonella</taxon>
    </lineage>
</organism>
<dbReference type="EMBL" id="UHIC01000001">
    <property type="protein sequence ID" value="SUO94515.1"/>
    <property type="molecule type" value="Genomic_DNA"/>
</dbReference>
<dbReference type="InterPro" id="IPR007208">
    <property type="entry name" value="MrpF/PhaF-like"/>
</dbReference>
<dbReference type="GO" id="GO:0005886">
    <property type="term" value="C:plasma membrane"/>
    <property type="evidence" value="ECO:0007669"/>
    <property type="project" value="UniProtKB-SubCell"/>
</dbReference>
<feature type="transmembrane region" description="Helical" evidence="8">
    <location>
        <begin position="59"/>
        <end position="80"/>
    </location>
</feature>
<evidence type="ECO:0000256" key="3">
    <source>
        <dbReference type="ARBA" id="ARBA00022448"/>
    </source>
</evidence>
<evidence type="ECO:0000256" key="7">
    <source>
        <dbReference type="ARBA" id="ARBA00023136"/>
    </source>
</evidence>
<evidence type="ECO:0000256" key="2">
    <source>
        <dbReference type="ARBA" id="ARBA00009212"/>
    </source>
</evidence>
<comment type="subcellular location">
    <subcellularLocation>
        <location evidence="1">Cell membrane</location>
        <topology evidence="1">Multi-pass membrane protein</topology>
    </subcellularLocation>
</comment>
<keyword evidence="7 8" id="KW-0472">Membrane</keyword>
<evidence type="ECO:0000256" key="1">
    <source>
        <dbReference type="ARBA" id="ARBA00004651"/>
    </source>
</evidence>
<evidence type="ECO:0000256" key="5">
    <source>
        <dbReference type="ARBA" id="ARBA00022692"/>
    </source>
</evidence>
<feature type="transmembrane region" description="Helical" evidence="8">
    <location>
        <begin position="6"/>
        <end position="24"/>
    </location>
</feature>
<dbReference type="PANTHER" id="PTHR34702">
    <property type="entry name" value="NA(+)/H(+) ANTIPORTER SUBUNIT F1"/>
    <property type="match status" value="1"/>
</dbReference>
<evidence type="ECO:0000256" key="4">
    <source>
        <dbReference type="ARBA" id="ARBA00022475"/>
    </source>
</evidence>
<dbReference type="Pfam" id="PF04066">
    <property type="entry name" value="MrpF_PhaF"/>
    <property type="match status" value="1"/>
</dbReference>
<dbReference type="PANTHER" id="PTHR34702:SF1">
    <property type="entry name" value="NA(+)_H(+) ANTIPORTER SUBUNIT F"/>
    <property type="match status" value="1"/>
</dbReference>
<dbReference type="AlphaFoldDB" id="A0A380MPJ8"/>
<comment type="similarity">
    <text evidence="2">Belongs to the CPA3 antiporters (TC 2.A.63) subunit F family.</text>
</comment>
<evidence type="ECO:0000256" key="8">
    <source>
        <dbReference type="SAM" id="Phobius"/>
    </source>
</evidence>
<evidence type="ECO:0000256" key="6">
    <source>
        <dbReference type="ARBA" id="ARBA00022989"/>
    </source>
</evidence>
<evidence type="ECO:0000313" key="9">
    <source>
        <dbReference type="EMBL" id="SUO94515.1"/>
    </source>
</evidence>
<reference evidence="9 10" key="1">
    <citation type="submission" date="2018-06" db="EMBL/GenBank/DDBJ databases">
        <authorList>
            <consortium name="Pathogen Informatics"/>
            <person name="Doyle S."/>
        </authorList>
    </citation>
    <scope>NUCLEOTIDE SEQUENCE [LARGE SCALE GENOMIC DNA]</scope>
    <source>
        <strain evidence="9 10">NCTC13337</strain>
    </source>
</reference>
<keyword evidence="5 8" id="KW-0812">Transmembrane</keyword>
<proteinExistence type="inferred from homology"/>
<name>A0A380MPJ8_9GAMM</name>
<dbReference type="RefSeq" id="WP_084601542.1">
    <property type="nucleotide sequence ID" value="NZ_LWHB01000024.1"/>
</dbReference>
<keyword evidence="3" id="KW-0813">Transport</keyword>
<gene>
    <name evidence="9" type="primary">mrpF</name>
    <name evidence="9" type="ORF">NCTC13337_00788</name>
</gene>
<protein>
    <submittedName>
        <fullName evidence="9">Sodium-cholate efflux protein MrpF</fullName>
    </submittedName>
</protein>
<sequence>MKVVLAIVICLITLAILISVIRVLRGPRHIDRIVALDLIFAASVMLGMVASVATGRSEFIDVATGLALVGFIGTIGWARLLEREQQRKREERSQ</sequence>
<dbReference type="GO" id="GO:0015385">
    <property type="term" value="F:sodium:proton antiporter activity"/>
    <property type="evidence" value="ECO:0007669"/>
    <property type="project" value="TreeGrafter"/>
</dbReference>
<keyword evidence="6 8" id="KW-1133">Transmembrane helix</keyword>